<evidence type="ECO:0000313" key="2">
    <source>
        <dbReference type="EMBL" id="KAH7234208.1"/>
    </source>
</evidence>
<protein>
    <submittedName>
        <fullName evidence="2">Uncharacterized protein</fullName>
    </submittedName>
</protein>
<organism evidence="2 3">
    <name type="scientific">Fusarium solani</name>
    <name type="common">Filamentous fungus</name>
    <dbReference type="NCBI Taxonomy" id="169388"/>
    <lineage>
        <taxon>Eukaryota</taxon>
        <taxon>Fungi</taxon>
        <taxon>Dikarya</taxon>
        <taxon>Ascomycota</taxon>
        <taxon>Pezizomycotina</taxon>
        <taxon>Sordariomycetes</taxon>
        <taxon>Hypocreomycetidae</taxon>
        <taxon>Hypocreales</taxon>
        <taxon>Nectriaceae</taxon>
        <taxon>Fusarium</taxon>
        <taxon>Fusarium solani species complex</taxon>
    </lineage>
</organism>
<accession>A0A9P9JRF0</accession>
<evidence type="ECO:0000313" key="3">
    <source>
        <dbReference type="Proteomes" id="UP000736672"/>
    </source>
</evidence>
<dbReference type="OrthoDB" id="5097863at2759"/>
<sequence>MPRRRWLFTFSDLTLETIIYVARSRRVGGRAKEHTNDDWDDDDDDDGDDGDDDAGGYQHVEVPMSTTLPQSPLEPGRVFHIAVRDTSSSPQMGHANPPSRCCISADLDYLLFPVHVSSVPELYTSGSVEMVQLSDVFDVHKQTKARPVVIATASLGYVRGIIFPASTLLKKSGSHSFQTLFYIETDSPMPKGTSGSAMFDAETGLLAGHLVLGCPGKHTFYMASILDVLDELSILFGSIARCHVQLNVSAIVEMPPGNSALANPTFPVGGLHRSILHQPLESVTAVTIQAVHHQPDDWTKRFGHKAKLLGPGEDRAILDTLREHMPGFSEVRIFMSTDPKSPDWEHTVSRVERFCEGASFALDRSVPDDAENSRFKDIQEPRAWVSDQKWAPEGLQPQKRVHGGPLDCIELHNVLQRKCLRDDALGDKIGPPRRIYINNPSGASVLALIRAIPASQVEGLRKLLTDYITSRPAPMLRLQVSSRLGGCFNISFTIPYYGIGTKDLQDARNISNGNSRLRPRYDLDFLHLKNYESGGSRNEASFFSDQVLHEAIYSLTVTGKSDKYWTATCLDDDFFLEETRLPTQEEDYDPIIREKIMPTTTPSPRSLCCFTSNIRQGPASQIPPENLPKWLSRFPAMLELVTRRNLELLRAMDIFLYQELLIGKDGLPRS</sequence>
<name>A0A9P9JRF0_FUSSL</name>
<gene>
    <name evidence="2" type="ORF">B0J15DRAFT_472082</name>
</gene>
<evidence type="ECO:0000256" key="1">
    <source>
        <dbReference type="SAM" id="MobiDB-lite"/>
    </source>
</evidence>
<comment type="caution">
    <text evidence="2">The sequence shown here is derived from an EMBL/GenBank/DDBJ whole genome shotgun (WGS) entry which is preliminary data.</text>
</comment>
<keyword evidence="3" id="KW-1185">Reference proteome</keyword>
<dbReference type="EMBL" id="JAGTJS010000027">
    <property type="protein sequence ID" value="KAH7234208.1"/>
    <property type="molecule type" value="Genomic_DNA"/>
</dbReference>
<dbReference type="Proteomes" id="UP000736672">
    <property type="component" value="Unassembled WGS sequence"/>
</dbReference>
<proteinExistence type="predicted"/>
<feature type="compositionally biased region" description="Acidic residues" evidence="1">
    <location>
        <begin position="38"/>
        <end position="54"/>
    </location>
</feature>
<reference evidence="2" key="1">
    <citation type="journal article" date="2021" name="Nat. Commun.">
        <title>Genetic determinants of endophytism in the Arabidopsis root mycobiome.</title>
        <authorList>
            <person name="Mesny F."/>
            <person name="Miyauchi S."/>
            <person name="Thiergart T."/>
            <person name="Pickel B."/>
            <person name="Atanasova L."/>
            <person name="Karlsson M."/>
            <person name="Huettel B."/>
            <person name="Barry K.W."/>
            <person name="Haridas S."/>
            <person name="Chen C."/>
            <person name="Bauer D."/>
            <person name="Andreopoulos W."/>
            <person name="Pangilinan J."/>
            <person name="LaButti K."/>
            <person name="Riley R."/>
            <person name="Lipzen A."/>
            <person name="Clum A."/>
            <person name="Drula E."/>
            <person name="Henrissat B."/>
            <person name="Kohler A."/>
            <person name="Grigoriev I.V."/>
            <person name="Martin F.M."/>
            <person name="Hacquard S."/>
        </authorList>
    </citation>
    <scope>NUCLEOTIDE SEQUENCE</scope>
    <source>
        <strain evidence="2">FSSC 5 MPI-SDFR-AT-0091</strain>
    </source>
</reference>
<feature type="region of interest" description="Disordered" evidence="1">
    <location>
        <begin position="30"/>
        <end position="59"/>
    </location>
</feature>
<dbReference type="AlphaFoldDB" id="A0A9P9JRF0"/>